<sequence>MSTPGTSPRRIFISVAALLLTAGWSANHFASVLVALREQLNLSPLLVN</sequence>
<evidence type="ECO:0000313" key="2">
    <source>
        <dbReference type="Proteomes" id="UP000249451"/>
    </source>
</evidence>
<feature type="non-terminal residue" evidence="1">
    <location>
        <position position="48"/>
    </location>
</feature>
<dbReference type="EMBL" id="QFNY01000468">
    <property type="protein sequence ID" value="PZO97083.1"/>
    <property type="molecule type" value="Genomic_DNA"/>
</dbReference>
<evidence type="ECO:0000313" key="1">
    <source>
        <dbReference type="EMBL" id="PZO97083.1"/>
    </source>
</evidence>
<protein>
    <submittedName>
        <fullName evidence="1">MFS transporter</fullName>
    </submittedName>
</protein>
<gene>
    <name evidence="1" type="ORF">DI609_14035</name>
</gene>
<accession>A0A2W5ASX5</accession>
<reference evidence="1 2" key="1">
    <citation type="submission" date="2017-11" db="EMBL/GenBank/DDBJ databases">
        <title>Infants hospitalized years apart are colonized by the same room-sourced microbial strains.</title>
        <authorList>
            <person name="Brooks B."/>
            <person name="Olm M.R."/>
            <person name="Firek B.A."/>
            <person name="Baker R."/>
            <person name="Thomas B.C."/>
            <person name="Morowitz M.J."/>
            <person name="Banfield J.F."/>
        </authorList>
    </citation>
    <scope>NUCLEOTIDE SEQUENCE [LARGE SCALE GENOMIC DNA]</scope>
    <source>
        <strain evidence="1">S2_012_000_R3_87</strain>
    </source>
</reference>
<organism evidence="1 2">
    <name type="scientific">Corynebacterium urealyticum</name>
    <dbReference type="NCBI Taxonomy" id="43771"/>
    <lineage>
        <taxon>Bacteria</taxon>
        <taxon>Bacillati</taxon>
        <taxon>Actinomycetota</taxon>
        <taxon>Actinomycetes</taxon>
        <taxon>Mycobacteriales</taxon>
        <taxon>Corynebacteriaceae</taxon>
        <taxon>Corynebacterium</taxon>
    </lineage>
</organism>
<dbReference type="Proteomes" id="UP000249451">
    <property type="component" value="Unassembled WGS sequence"/>
</dbReference>
<proteinExistence type="predicted"/>
<comment type="caution">
    <text evidence="1">The sequence shown here is derived from an EMBL/GenBank/DDBJ whole genome shotgun (WGS) entry which is preliminary data.</text>
</comment>
<name>A0A2W5ASX5_9CORY</name>
<dbReference type="AlphaFoldDB" id="A0A2W5ASX5"/>